<dbReference type="Proteomes" id="UP000672009">
    <property type="component" value="Chromosome"/>
</dbReference>
<dbReference type="InterPro" id="IPR028098">
    <property type="entry name" value="Glyco_trans_4-like_N"/>
</dbReference>
<dbReference type="Pfam" id="PF13692">
    <property type="entry name" value="Glyco_trans_1_4"/>
    <property type="match status" value="1"/>
</dbReference>
<dbReference type="GO" id="GO:0016757">
    <property type="term" value="F:glycosyltransferase activity"/>
    <property type="evidence" value="ECO:0007669"/>
    <property type="project" value="TreeGrafter"/>
</dbReference>
<dbReference type="Gene3D" id="3.40.50.2000">
    <property type="entry name" value="Glycogen Phosphorylase B"/>
    <property type="match status" value="2"/>
</dbReference>
<dbReference type="SUPFAM" id="SSF53756">
    <property type="entry name" value="UDP-Glycosyltransferase/glycogen phosphorylase"/>
    <property type="match status" value="1"/>
</dbReference>
<accession>A0A975F9G7</accession>
<dbReference type="CDD" id="cd03801">
    <property type="entry name" value="GT4_PimA-like"/>
    <property type="match status" value="1"/>
</dbReference>
<proteinExistence type="predicted"/>
<dbReference type="EMBL" id="CP072793">
    <property type="protein sequence ID" value="QTR53473.1"/>
    <property type="molecule type" value="Genomic_DNA"/>
</dbReference>
<dbReference type="Pfam" id="PF13439">
    <property type="entry name" value="Glyco_transf_4"/>
    <property type="match status" value="1"/>
</dbReference>
<keyword evidence="3" id="KW-1185">Reference proteome</keyword>
<gene>
    <name evidence="2" type="ORF">J9260_17515</name>
</gene>
<evidence type="ECO:0000313" key="3">
    <source>
        <dbReference type="Proteomes" id="UP000672009"/>
    </source>
</evidence>
<feature type="domain" description="Glycosyltransferase subfamily 4-like N-terminal" evidence="1">
    <location>
        <begin position="25"/>
        <end position="144"/>
    </location>
</feature>
<sequence>MILSPVPRGNGAFVVHSQLAQRLPNYQLLPYSPKRSYFPPSYYPLGRKLPARLIHAVPESAIFHQRKGAPLVVTAHGFTLDKAVYPYSSLLQNLHAKTDLWWLYQQAARRADVLTTVSHATAEALGEAFGITQPIKVIYNGVDETLFVPVEPREDGEIRVLFSGNAKRRKGVQWLLPILAGLDESISVHYTAGLQEQAAVGSHPRLRALGRVAHSAMPKLYQSMDILLLPSVTEGHSIAVLEAMASGLPVVASDLPALREQIVHGEGGFLCPVGDVGAFAAAIQTLAEDAALRLRMGAFNRAQVETRFRLTTTVAAYQALFNEIG</sequence>
<dbReference type="PANTHER" id="PTHR45947">
    <property type="entry name" value="SULFOQUINOVOSYL TRANSFERASE SQD2"/>
    <property type="match status" value="1"/>
</dbReference>
<reference evidence="2" key="1">
    <citation type="submission" date="2021-04" db="EMBL/GenBank/DDBJ databases">
        <title>Genomics, taxonomy and metabolism of representatives of sulfur bacteria of the genus Thiothrix: Thiothrix fructosivorans QT, Thiothrix unzii A1T and three new species, Thiothrix subterranea sp. nov., Thiothrix litoralis sp. nov. and 'Candidatus Thiothrix anitrata' sp. nov.</title>
        <authorList>
            <person name="Ravin N.V."/>
            <person name="Smolyakov D."/>
            <person name="Rudenko T.S."/>
            <person name="Mardanov A.V."/>
            <person name="Beletsky A.V."/>
            <person name="Markov N.D."/>
            <person name="Fomenkov A.I."/>
            <person name="Roberts R.J."/>
            <person name="Karnachuk O.V."/>
            <person name="Novikov A."/>
            <person name="Grabovich M.Y."/>
        </authorList>
    </citation>
    <scope>NUCLEOTIDE SEQUENCE</scope>
    <source>
        <strain evidence="2">A1</strain>
    </source>
</reference>
<name>A0A975F9G7_9GAMM</name>
<evidence type="ECO:0000313" key="2">
    <source>
        <dbReference type="EMBL" id="QTR53473.1"/>
    </source>
</evidence>
<dbReference type="PANTHER" id="PTHR45947:SF3">
    <property type="entry name" value="SULFOQUINOVOSYL TRANSFERASE SQD2"/>
    <property type="match status" value="1"/>
</dbReference>
<dbReference type="KEGG" id="tun:J9260_17515"/>
<evidence type="ECO:0000259" key="1">
    <source>
        <dbReference type="Pfam" id="PF13439"/>
    </source>
</evidence>
<dbReference type="AlphaFoldDB" id="A0A975F9G7"/>
<organism evidence="2 3">
    <name type="scientific">Thiothrix unzii</name>
    <dbReference type="NCBI Taxonomy" id="111769"/>
    <lineage>
        <taxon>Bacteria</taxon>
        <taxon>Pseudomonadati</taxon>
        <taxon>Pseudomonadota</taxon>
        <taxon>Gammaproteobacteria</taxon>
        <taxon>Thiotrichales</taxon>
        <taxon>Thiotrichaceae</taxon>
        <taxon>Thiothrix</taxon>
    </lineage>
</organism>
<protein>
    <submittedName>
        <fullName evidence="2">Glycosyltransferase family 4 protein</fullName>
    </submittedName>
</protein>
<dbReference type="InterPro" id="IPR050194">
    <property type="entry name" value="Glycosyltransferase_grp1"/>
</dbReference>